<reference evidence="2 3" key="1">
    <citation type="journal article" date="2007" name="Int. J. Syst. Evol. Microbiol.">
        <title>Paenibacillus ginsengarvi sp. nov., isolated from soil from ginseng cultivation.</title>
        <authorList>
            <person name="Yoon M.H."/>
            <person name="Ten L.N."/>
            <person name="Im W.T."/>
        </authorList>
    </citation>
    <scope>NUCLEOTIDE SEQUENCE [LARGE SCALE GENOMIC DNA]</scope>
    <source>
        <strain evidence="2 3">KCTC 13059</strain>
    </source>
</reference>
<feature type="transmembrane region" description="Helical" evidence="1">
    <location>
        <begin position="80"/>
        <end position="103"/>
    </location>
</feature>
<evidence type="ECO:0000313" key="2">
    <source>
        <dbReference type="EMBL" id="RKN86311.1"/>
    </source>
</evidence>
<dbReference type="Proteomes" id="UP000282311">
    <property type="component" value="Unassembled WGS sequence"/>
</dbReference>
<feature type="transmembrane region" description="Helical" evidence="1">
    <location>
        <begin position="115"/>
        <end position="136"/>
    </location>
</feature>
<keyword evidence="1" id="KW-0812">Transmembrane</keyword>
<comment type="caution">
    <text evidence="2">The sequence shown here is derived from an EMBL/GenBank/DDBJ whole genome shotgun (WGS) entry which is preliminary data.</text>
</comment>
<evidence type="ECO:0000256" key="1">
    <source>
        <dbReference type="SAM" id="Phobius"/>
    </source>
</evidence>
<evidence type="ECO:0000313" key="3">
    <source>
        <dbReference type="Proteomes" id="UP000282311"/>
    </source>
</evidence>
<feature type="transmembrane region" description="Helical" evidence="1">
    <location>
        <begin position="21"/>
        <end position="41"/>
    </location>
</feature>
<gene>
    <name evidence="2" type="ORF">D7M11_04685</name>
</gene>
<name>A0A3B0CN61_9BACL</name>
<protein>
    <submittedName>
        <fullName evidence="2">Uncharacterized protein</fullName>
    </submittedName>
</protein>
<dbReference type="EMBL" id="RBAH01000002">
    <property type="protein sequence ID" value="RKN86311.1"/>
    <property type="molecule type" value="Genomic_DNA"/>
</dbReference>
<proteinExistence type="predicted"/>
<keyword evidence="1" id="KW-1133">Transmembrane helix</keyword>
<organism evidence="2 3">
    <name type="scientific">Paenibacillus ginsengarvi</name>
    <dbReference type="NCBI Taxonomy" id="400777"/>
    <lineage>
        <taxon>Bacteria</taxon>
        <taxon>Bacillati</taxon>
        <taxon>Bacillota</taxon>
        <taxon>Bacilli</taxon>
        <taxon>Bacillales</taxon>
        <taxon>Paenibacillaceae</taxon>
        <taxon>Paenibacillus</taxon>
    </lineage>
</organism>
<feature type="transmembrane region" description="Helical" evidence="1">
    <location>
        <begin position="47"/>
        <end position="68"/>
    </location>
</feature>
<accession>A0A3B0CN61</accession>
<sequence length="149" mass="16265">MVLMKWGTLFFMGGIGRVKKINMAIWGAGLLLLGFCLFAAATSKSGFAGAALAFASTLSVTASFLLNLSGLKRNMTNRRIWMFVIGFFFTVINTFVYMYFLIAGMTQVGEYSNNMGLLLFVFALILPAVLAFIFAVRGGLPSTKDRIGK</sequence>
<dbReference type="AlphaFoldDB" id="A0A3B0CN61"/>
<keyword evidence="3" id="KW-1185">Reference proteome</keyword>
<keyword evidence="1" id="KW-0472">Membrane</keyword>